<reference evidence="2 3" key="1">
    <citation type="journal article" date="2014" name="Genome Announc.">
        <title>Draft genome sequences of the altered schaedler flora, a defined bacterial community from gnotobiotic mice.</title>
        <authorList>
            <person name="Wannemuehler M.J."/>
            <person name="Overstreet A.M."/>
            <person name="Ward D.V."/>
            <person name="Phillips G.J."/>
        </authorList>
    </citation>
    <scope>NUCLEOTIDE SEQUENCE [LARGE SCALE GENOMIC DNA]</scope>
    <source>
        <strain evidence="2 3">ASF492</strain>
    </source>
</reference>
<name>N2AUV7_9FIRM</name>
<dbReference type="eggNOG" id="COG4962">
    <property type="taxonomic scope" value="Bacteria"/>
</dbReference>
<feature type="region of interest" description="Disordered" evidence="1">
    <location>
        <begin position="1"/>
        <end position="29"/>
    </location>
</feature>
<keyword evidence="3" id="KW-1185">Reference proteome</keyword>
<comment type="caution">
    <text evidence="2">The sequence shown here is derived from an EMBL/GenBank/DDBJ whole genome shotgun (WGS) entry which is preliminary data.</text>
</comment>
<dbReference type="InterPro" id="IPR027417">
    <property type="entry name" value="P-loop_NTPase"/>
</dbReference>
<gene>
    <name evidence="2" type="ORF">C823_01460</name>
</gene>
<dbReference type="Proteomes" id="UP000012589">
    <property type="component" value="Unassembled WGS sequence"/>
</dbReference>
<dbReference type="EMBL" id="AQFT01000041">
    <property type="protein sequence ID" value="EMZ33042.1"/>
    <property type="molecule type" value="Genomic_DNA"/>
</dbReference>
<evidence type="ECO:0000313" key="2">
    <source>
        <dbReference type="EMBL" id="EMZ33042.1"/>
    </source>
</evidence>
<dbReference type="AlphaFoldDB" id="N2AUV7"/>
<dbReference type="PATRIC" id="fig|1235802.3.peg.1555"/>
<dbReference type="HOGENOM" id="CLU_157856_0_0_9"/>
<accession>N2AUV7</accession>
<dbReference type="Gene3D" id="3.40.50.300">
    <property type="entry name" value="P-loop containing nucleotide triphosphate hydrolases"/>
    <property type="match status" value="1"/>
</dbReference>
<evidence type="ECO:0000256" key="1">
    <source>
        <dbReference type="SAM" id="MobiDB-lite"/>
    </source>
</evidence>
<organism evidence="2 3">
    <name type="scientific">Eubacterium plexicaudatum ASF492</name>
    <dbReference type="NCBI Taxonomy" id="1235802"/>
    <lineage>
        <taxon>Bacteria</taxon>
        <taxon>Bacillati</taxon>
        <taxon>Bacillota</taxon>
        <taxon>Clostridia</taxon>
        <taxon>Eubacteriales</taxon>
        <taxon>Eubacteriaceae</taxon>
        <taxon>Eubacterium</taxon>
    </lineage>
</organism>
<sequence length="132" mass="14391">MQVSYKNTGGGEDVPTGHDGSISTGHANSSKDMLKRLETMVLMGMELPLSAIRSQIASGIQILVHLGRLRDCSRKVLRVDEIDGIKDGEIQLHSIYRFVESKGGNLEGKVTGTWEKTGILQNVEKLREAGLS</sequence>
<evidence type="ECO:0000313" key="3">
    <source>
        <dbReference type="Proteomes" id="UP000012589"/>
    </source>
</evidence>
<dbReference type="STRING" id="1235802.C823_01460"/>
<proteinExistence type="predicted"/>
<protein>
    <submittedName>
        <fullName evidence="2">Uncharacterized protein</fullName>
    </submittedName>
</protein>